<protein>
    <recommendedName>
        <fullName evidence="5">SGNH domain-containing protein</fullName>
    </recommendedName>
</protein>
<name>E9H5S7_DAPPU</name>
<keyword evidence="2" id="KW-1133">Transmembrane helix</keyword>
<evidence type="ECO:0000256" key="2">
    <source>
        <dbReference type="SAM" id="Phobius"/>
    </source>
</evidence>
<dbReference type="SUPFAM" id="SSF52266">
    <property type="entry name" value="SGNH hydrolase"/>
    <property type="match status" value="1"/>
</dbReference>
<dbReference type="PhylomeDB" id="E9H5S7"/>
<keyword evidence="4" id="KW-1185">Reference proteome</keyword>
<accession>E9H5S7</accession>
<dbReference type="AlphaFoldDB" id="E9H5S7"/>
<dbReference type="InParanoid" id="E9H5S7"/>
<reference evidence="3 4" key="1">
    <citation type="journal article" date="2011" name="Science">
        <title>The ecoresponsive genome of Daphnia pulex.</title>
        <authorList>
            <person name="Colbourne J.K."/>
            <person name="Pfrender M.E."/>
            <person name="Gilbert D."/>
            <person name="Thomas W.K."/>
            <person name="Tucker A."/>
            <person name="Oakley T.H."/>
            <person name="Tokishita S."/>
            <person name="Aerts A."/>
            <person name="Arnold G.J."/>
            <person name="Basu M.K."/>
            <person name="Bauer D.J."/>
            <person name="Caceres C.E."/>
            <person name="Carmel L."/>
            <person name="Casola C."/>
            <person name="Choi J.H."/>
            <person name="Detter J.C."/>
            <person name="Dong Q."/>
            <person name="Dusheyko S."/>
            <person name="Eads B.D."/>
            <person name="Frohlich T."/>
            <person name="Geiler-Samerotte K.A."/>
            <person name="Gerlach D."/>
            <person name="Hatcher P."/>
            <person name="Jogdeo S."/>
            <person name="Krijgsveld J."/>
            <person name="Kriventseva E.V."/>
            <person name="Kultz D."/>
            <person name="Laforsch C."/>
            <person name="Lindquist E."/>
            <person name="Lopez J."/>
            <person name="Manak J.R."/>
            <person name="Muller J."/>
            <person name="Pangilinan J."/>
            <person name="Patwardhan R.P."/>
            <person name="Pitluck S."/>
            <person name="Pritham E.J."/>
            <person name="Rechtsteiner A."/>
            <person name="Rho M."/>
            <person name="Rogozin I.B."/>
            <person name="Sakarya O."/>
            <person name="Salamov A."/>
            <person name="Schaack S."/>
            <person name="Shapiro H."/>
            <person name="Shiga Y."/>
            <person name="Skalitzky C."/>
            <person name="Smith Z."/>
            <person name="Souvorov A."/>
            <person name="Sung W."/>
            <person name="Tang Z."/>
            <person name="Tsuchiya D."/>
            <person name="Tu H."/>
            <person name="Vos H."/>
            <person name="Wang M."/>
            <person name="Wolf Y.I."/>
            <person name="Yamagata H."/>
            <person name="Yamada T."/>
            <person name="Ye Y."/>
            <person name="Shaw J.R."/>
            <person name="Andrews J."/>
            <person name="Crease T.J."/>
            <person name="Tang H."/>
            <person name="Lucas S.M."/>
            <person name="Robertson H.M."/>
            <person name="Bork P."/>
            <person name="Koonin E.V."/>
            <person name="Zdobnov E.M."/>
            <person name="Grigoriev I.V."/>
            <person name="Lynch M."/>
            <person name="Boore J.L."/>
        </authorList>
    </citation>
    <scope>NUCLEOTIDE SEQUENCE [LARGE SCALE GENOMIC DNA]</scope>
</reference>
<feature type="transmembrane region" description="Helical" evidence="2">
    <location>
        <begin position="62"/>
        <end position="82"/>
    </location>
</feature>
<evidence type="ECO:0000256" key="1">
    <source>
        <dbReference type="SAM" id="MobiDB-lite"/>
    </source>
</evidence>
<dbReference type="OrthoDB" id="6347271at2759"/>
<dbReference type="HOGENOM" id="CLU_678372_0_0_1"/>
<dbReference type="EMBL" id="GL732594">
    <property type="protein sequence ID" value="EFX72921.1"/>
    <property type="molecule type" value="Genomic_DNA"/>
</dbReference>
<gene>
    <name evidence="3" type="ORF">DAPPUDRAFT_253739</name>
</gene>
<evidence type="ECO:0000313" key="3">
    <source>
        <dbReference type="EMBL" id="EFX72921.1"/>
    </source>
</evidence>
<evidence type="ECO:0000313" key="4">
    <source>
        <dbReference type="Proteomes" id="UP000000305"/>
    </source>
</evidence>
<proteinExistence type="predicted"/>
<dbReference type="KEGG" id="dpx:DAPPUDRAFT_253739"/>
<dbReference type="Proteomes" id="UP000000305">
    <property type="component" value="Unassembled WGS sequence"/>
</dbReference>
<evidence type="ECO:0008006" key="5">
    <source>
        <dbReference type="Google" id="ProtNLM"/>
    </source>
</evidence>
<keyword evidence="2" id="KW-0472">Membrane</keyword>
<organism evidence="3 4">
    <name type="scientific">Daphnia pulex</name>
    <name type="common">Water flea</name>
    <dbReference type="NCBI Taxonomy" id="6669"/>
    <lineage>
        <taxon>Eukaryota</taxon>
        <taxon>Metazoa</taxon>
        <taxon>Ecdysozoa</taxon>
        <taxon>Arthropoda</taxon>
        <taxon>Crustacea</taxon>
        <taxon>Branchiopoda</taxon>
        <taxon>Diplostraca</taxon>
        <taxon>Cladocera</taxon>
        <taxon>Anomopoda</taxon>
        <taxon>Daphniidae</taxon>
        <taxon>Daphnia</taxon>
    </lineage>
</organism>
<keyword evidence="2" id="KW-0812">Transmembrane</keyword>
<feature type="region of interest" description="Disordered" evidence="1">
    <location>
        <begin position="127"/>
        <end position="149"/>
    </location>
</feature>
<sequence>MIIGKYSRLSFRILVPFMPCTSHRVPHYDIFECQEETCWVVTLLVPPEGTHLRTMSTTRQSVRLGFTLLVITTLLLLLGTIMDEPILESQTFGNPSIDPADDGYRNDEDEYLNRRYFRLRTDVVSYDTRETDSEEQTASGSGSGGVRTPSHIREFRKADAVRCLDALSVKRNRRPMHIAFIGDSTVRQHFVSFIRWIPDYDRKISRNSTMYAEYYFHEDRNISSPLMDNLLVSFYWRRLIQEDLIADFKRWASTDDDNQVPDFILLGVTAHHIAENRNLTIEMYENLLENELMPLINKSLNAHPRQEIIWLQQSPTIQTFQSGSVYPELIAKYNKEIRRIFKNTRVVMWDAINVVVEEYVRSCALAKLERRDKEWYSKCNDFIHPGFRALSIGTQLIINHLCEKSS</sequence>